<gene>
    <name evidence="3" type="ORF">F6J89_33465</name>
</gene>
<organism evidence="3">
    <name type="scientific">Symploca sp. SIO1C4</name>
    <dbReference type="NCBI Taxonomy" id="2607765"/>
    <lineage>
        <taxon>Bacteria</taxon>
        <taxon>Bacillati</taxon>
        <taxon>Cyanobacteriota</taxon>
        <taxon>Cyanophyceae</taxon>
        <taxon>Coleofasciculales</taxon>
        <taxon>Coleofasciculaceae</taxon>
        <taxon>Symploca</taxon>
    </lineage>
</organism>
<evidence type="ECO:0000256" key="1">
    <source>
        <dbReference type="ARBA" id="ARBA00023239"/>
    </source>
</evidence>
<dbReference type="InterPro" id="IPR006680">
    <property type="entry name" value="Amidohydro-rel"/>
</dbReference>
<dbReference type="GO" id="GO:0016787">
    <property type="term" value="F:hydrolase activity"/>
    <property type="evidence" value="ECO:0007669"/>
    <property type="project" value="UniProtKB-KW"/>
</dbReference>
<evidence type="ECO:0000259" key="2">
    <source>
        <dbReference type="Pfam" id="PF04909"/>
    </source>
</evidence>
<dbReference type="InterPro" id="IPR032465">
    <property type="entry name" value="ACMSD"/>
</dbReference>
<dbReference type="InterPro" id="IPR032466">
    <property type="entry name" value="Metal_Hydrolase"/>
</dbReference>
<reference evidence="3" key="1">
    <citation type="submission" date="2019-11" db="EMBL/GenBank/DDBJ databases">
        <title>Genomic insights into an expanded diversity of filamentous marine cyanobacteria reveals the extraordinary biosynthetic potential of Moorea and Okeania.</title>
        <authorList>
            <person name="Ferreira Leao T."/>
            <person name="Wang M."/>
            <person name="Moss N."/>
            <person name="Da Silva R."/>
            <person name="Sanders J."/>
            <person name="Nurk S."/>
            <person name="Gurevich A."/>
            <person name="Humphrey G."/>
            <person name="Reher R."/>
            <person name="Zhu Q."/>
            <person name="Belda-Ferre P."/>
            <person name="Glukhov E."/>
            <person name="Rex R."/>
            <person name="Dorrestein P.C."/>
            <person name="Knight R."/>
            <person name="Pevzner P."/>
            <person name="Gerwick W.H."/>
            <person name="Gerwick L."/>
        </authorList>
    </citation>
    <scope>NUCLEOTIDE SEQUENCE</scope>
    <source>
        <strain evidence="3">SIO1C4</strain>
    </source>
</reference>
<dbReference type="Pfam" id="PF04909">
    <property type="entry name" value="Amidohydro_2"/>
    <property type="match status" value="1"/>
</dbReference>
<name>A0A6B3NQ93_9CYAN</name>
<feature type="domain" description="Amidohydrolase-related" evidence="2">
    <location>
        <begin position="33"/>
        <end position="276"/>
    </location>
</feature>
<accession>A0A6B3NQ93</accession>
<proteinExistence type="predicted"/>
<protein>
    <submittedName>
        <fullName evidence="3">Amidohydrolase</fullName>
    </submittedName>
</protein>
<dbReference type="EMBL" id="JAAHFQ010001210">
    <property type="protein sequence ID" value="NER32374.1"/>
    <property type="molecule type" value="Genomic_DNA"/>
</dbReference>
<comment type="caution">
    <text evidence="3">The sequence shown here is derived from an EMBL/GenBank/DDBJ whole genome shotgun (WGS) entry which is preliminary data.</text>
</comment>
<dbReference type="PANTHER" id="PTHR21240">
    <property type="entry name" value="2-AMINO-3-CARBOXYLMUCONATE-6-SEMIALDEHYDE DECARBOXYLASE"/>
    <property type="match status" value="1"/>
</dbReference>
<dbReference type="AlphaFoldDB" id="A0A6B3NQ93"/>
<dbReference type="GO" id="GO:0005737">
    <property type="term" value="C:cytoplasm"/>
    <property type="evidence" value="ECO:0007669"/>
    <property type="project" value="TreeGrafter"/>
</dbReference>
<dbReference type="Gene3D" id="3.20.20.140">
    <property type="entry name" value="Metal-dependent hydrolases"/>
    <property type="match status" value="1"/>
</dbReference>
<keyword evidence="3" id="KW-0378">Hydrolase</keyword>
<sequence length="280" mass="32313">MKRMGTDVAFLYPTVGLWVLAMDAMSSELSDAYTRAYNNWLHDFCSFDSKKLRGVAAISLHSPETMALELQRIADWGWKTVFLRPNPVHGRLLNDPSYEPFWGECARLGVSVSIHEGSHSQLPTIGSDRFSTRFARHACSHPMELMTAFLALLEGGVLERHSSLKFAFLEAGCGWLPYWMWRLDEEYEQLRWEVAETVKMKPSDYFRRQCYVSIEPSEPYLKNILDFIGSENLLFGSDYPHIDYNPEIVGEMLALEDFLSNATMKKILWENPSNYYSFCK</sequence>
<dbReference type="GO" id="GO:0016831">
    <property type="term" value="F:carboxy-lyase activity"/>
    <property type="evidence" value="ECO:0007669"/>
    <property type="project" value="InterPro"/>
</dbReference>
<feature type="non-terminal residue" evidence="3">
    <location>
        <position position="1"/>
    </location>
</feature>
<dbReference type="GO" id="GO:0019748">
    <property type="term" value="P:secondary metabolic process"/>
    <property type="evidence" value="ECO:0007669"/>
    <property type="project" value="TreeGrafter"/>
</dbReference>
<evidence type="ECO:0000313" key="3">
    <source>
        <dbReference type="EMBL" id="NER32374.1"/>
    </source>
</evidence>
<dbReference type="SUPFAM" id="SSF51556">
    <property type="entry name" value="Metallo-dependent hydrolases"/>
    <property type="match status" value="1"/>
</dbReference>
<keyword evidence="1" id="KW-0456">Lyase</keyword>
<dbReference type="PANTHER" id="PTHR21240:SF28">
    <property type="entry name" value="ISO-OROTATE DECARBOXYLASE (EUROFUNG)"/>
    <property type="match status" value="1"/>
</dbReference>